<dbReference type="Proteomes" id="UP000018217">
    <property type="component" value="Unassembled WGS sequence"/>
</dbReference>
<evidence type="ECO:0000313" key="5">
    <source>
        <dbReference type="Proteomes" id="UP000018217"/>
    </source>
</evidence>
<dbReference type="STRING" id="1161919.EPIR_3486"/>
<dbReference type="PIRSF" id="PIRSF026508">
    <property type="entry name" value="TelA"/>
    <property type="match status" value="1"/>
</dbReference>
<evidence type="ECO:0000256" key="1">
    <source>
        <dbReference type="ARBA" id="ARBA00005541"/>
    </source>
</evidence>
<dbReference type="RefSeq" id="WP_023656581.1">
    <property type="nucleotide sequence ID" value="NZ_CAHS01000022.1"/>
</dbReference>
<gene>
    <name evidence="4" type="primary">telA</name>
    <name evidence="4" type="ORF">EPIR_3486</name>
</gene>
<dbReference type="InterPro" id="IPR008863">
    <property type="entry name" value="Toxic_anion-R_TelA"/>
</dbReference>
<sequence>MTDTSTGIEPIDSTAVAKTLTEAEQKQLAELTEQININDPLMAIGYGASTMNAISRFAEMLMSEVRAKDAGEIGQQITDLLQKVKSIDPEVVGQKKSLLTSIPLLGRLFNRLERTVLEYQTLTQQVDTLTQKLEQAQMGLLRNIATLEQLFQRNRDFFQQISLHILAGKQKLQLIESGELSEAKASALASGDAMEAQRVRDLVGAIQRFERRLHDLLISRTIAVQMAPQIRLMQSNSQALAEKIQSSILTTIPLWKSQIVLAMSLHSQRQAAQLQKQVADTTNEMLKRNAELLQTGSIETATQVERSVVDIETLRDVQTRLLTTLEDTLTIAADARSRRLEVEKELVGMEQELKQRVLATTGAQEQLRQGKVE</sequence>
<keyword evidence="5" id="KW-1185">Reference proteome</keyword>
<dbReference type="Pfam" id="PF05816">
    <property type="entry name" value="TelA"/>
    <property type="match status" value="1"/>
</dbReference>
<comment type="caution">
    <text evidence="4">The sequence shown here is derived from an EMBL/GenBank/DDBJ whole genome shotgun (WGS) entry which is preliminary data.</text>
</comment>
<keyword evidence="3" id="KW-0175">Coiled coil</keyword>
<protein>
    <submittedName>
        <fullName evidence="4">TelA-like protein</fullName>
    </submittedName>
</protein>
<dbReference type="EMBL" id="CAHS01000022">
    <property type="protein sequence ID" value="CCG88849.1"/>
    <property type="molecule type" value="Genomic_DNA"/>
</dbReference>
<evidence type="ECO:0000313" key="4">
    <source>
        <dbReference type="EMBL" id="CCG88849.1"/>
    </source>
</evidence>
<proteinExistence type="inferred from homology"/>
<name>V5ZD03_9GAMM</name>
<comment type="similarity">
    <text evidence="1 2">Belongs to the TelA family.</text>
</comment>
<reference evidence="4 5" key="1">
    <citation type="journal article" date="2013" name="Syst. Appl. Microbiol.">
        <title>Phylogenetic position and virulence apparatus of the pear flower necrosis pathogen Erwinia piriflorinigrans CFBP 5888T as assessed by comparative genomics.</title>
        <authorList>
            <person name="Smits T.H."/>
            <person name="Rezzonico F."/>
            <person name="Lopez M.M."/>
            <person name="Blom J."/>
            <person name="Goesmann A."/>
            <person name="Frey J.E."/>
            <person name="Duffy B."/>
        </authorList>
    </citation>
    <scope>NUCLEOTIDE SEQUENCE [LARGE SCALE GENOMIC DNA]</scope>
    <source>
        <strain evidence="5">CFBP5888</strain>
    </source>
</reference>
<evidence type="ECO:0000256" key="3">
    <source>
        <dbReference type="SAM" id="Coils"/>
    </source>
</evidence>
<dbReference type="PANTHER" id="PTHR38432:SF1">
    <property type="entry name" value="TELA-LIKE PROTEIN SAOUHSC_01408"/>
    <property type="match status" value="1"/>
</dbReference>
<evidence type="ECO:0000256" key="2">
    <source>
        <dbReference type="PIRNR" id="PIRNR026508"/>
    </source>
</evidence>
<dbReference type="PANTHER" id="PTHR38432">
    <property type="entry name" value="TELA-LIKE PROTEIN SAOUHSC_01408"/>
    <property type="match status" value="1"/>
</dbReference>
<organism evidence="4 5">
    <name type="scientific">Erwinia piriflorinigrans CFBP 5888</name>
    <dbReference type="NCBI Taxonomy" id="1161919"/>
    <lineage>
        <taxon>Bacteria</taxon>
        <taxon>Pseudomonadati</taxon>
        <taxon>Pseudomonadota</taxon>
        <taxon>Gammaproteobacteria</taxon>
        <taxon>Enterobacterales</taxon>
        <taxon>Erwiniaceae</taxon>
        <taxon>Erwinia</taxon>
    </lineage>
</organism>
<feature type="coiled-coil region" evidence="3">
    <location>
        <begin position="112"/>
        <end position="139"/>
    </location>
</feature>
<accession>V5ZD03</accession>
<dbReference type="AlphaFoldDB" id="V5ZD03"/>